<dbReference type="GeneID" id="81627804"/>
<name>A0A9W9WUC3_9EURO</name>
<dbReference type="AlphaFoldDB" id="A0A9W9WUC3"/>
<comment type="caution">
    <text evidence="1">The sequence shown here is derived from an EMBL/GenBank/DDBJ whole genome shotgun (WGS) entry which is preliminary data.</text>
</comment>
<dbReference type="Proteomes" id="UP001148312">
    <property type="component" value="Unassembled WGS sequence"/>
</dbReference>
<proteinExistence type="predicted"/>
<protein>
    <submittedName>
        <fullName evidence="1">Uncharacterized protein</fullName>
    </submittedName>
</protein>
<accession>A0A9W9WUC3</accession>
<dbReference type="RefSeq" id="XP_056787420.1">
    <property type="nucleotide sequence ID" value="XM_056937555.1"/>
</dbReference>
<evidence type="ECO:0000313" key="2">
    <source>
        <dbReference type="Proteomes" id="UP001148312"/>
    </source>
</evidence>
<keyword evidence="2" id="KW-1185">Reference proteome</keyword>
<reference evidence="1" key="1">
    <citation type="submission" date="2022-12" db="EMBL/GenBank/DDBJ databases">
        <authorList>
            <person name="Petersen C."/>
        </authorList>
    </citation>
    <scope>NUCLEOTIDE SEQUENCE</scope>
    <source>
        <strain evidence="1">IBT 30728</strain>
    </source>
</reference>
<dbReference type="EMBL" id="JAPWDQ010000011">
    <property type="protein sequence ID" value="KAJ5475667.1"/>
    <property type="molecule type" value="Genomic_DNA"/>
</dbReference>
<reference evidence="1" key="2">
    <citation type="journal article" date="2023" name="IMA Fungus">
        <title>Comparative genomic study of the Penicillium genus elucidates a diverse pangenome and 15 lateral gene transfer events.</title>
        <authorList>
            <person name="Petersen C."/>
            <person name="Sorensen T."/>
            <person name="Nielsen M.R."/>
            <person name="Sondergaard T.E."/>
            <person name="Sorensen J.L."/>
            <person name="Fitzpatrick D.A."/>
            <person name="Frisvad J.C."/>
            <person name="Nielsen K.L."/>
        </authorList>
    </citation>
    <scope>NUCLEOTIDE SEQUENCE</scope>
    <source>
        <strain evidence="1">IBT 30728</strain>
    </source>
</reference>
<evidence type="ECO:0000313" key="1">
    <source>
        <dbReference type="EMBL" id="KAJ5475667.1"/>
    </source>
</evidence>
<gene>
    <name evidence="1" type="ORF">N7539_007954</name>
</gene>
<organism evidence="1 2">
    <name type="scientific">Penicillium diatomitis</name>
    <dbReference type="NCBI Taxonomy" id="2819901"/>
    <lineage>
        <taxon>Eukaryota</taxon>
        <taxon>Fungi</taxon>
        <taxon>Dikarya</taxon>
        <taxon>Ascomycota</taxon>
        <taxon>Pezizomycotina</taxon>
        <taxon>Eurotiomycetes</taxon>
        <taxon>Eurotiomycetidae</taxon>
        <taxon>Eurotiales</taxon>
        <taxon>Aspergillaceae</taxon>
        <taxon>Penicillium</taxon>
    </lineage>
</organism>
<sequence length="90" mass="10417">MTANSAAETLRERWKNLPVEPGYFDDCILHPINYIAQENYERKLYCFECEEIVFNDGKGEEIWKTSGSGFMDALPKQVSVMIKKGKHRLS</sequence>